<evidence type="ECO:0000313" key="2">
    <source>
        <dbReference type="EMBL" id="WXK40756.1"/>
    </source>
</evidence>
<organism evidence="2 3">
    <name type="scientific">Mycetohabitans rhizoxinica</name>
    <dbReference type="NCBI Taxonomy" id="412963"/>
    <lineage>
        <taxon>Bacteria</taxon>
        <taxon>Pseudomonadati</taxon>
        <taxon>Pseudomonadota</taxon>
        <taxon>Betaproteobacteria</taxon>
        <taxon>Burkholderiales</taxon>
        <taxon>Burkholderiaceae</taxon>
        <taxon>Mycetohabitans</taxon>
    </lineage>
</organism>
<evidence type="ECO:0000313" key="3">
    <source>
        <dbReference type="Proteomes" id="UP001493153"/>
    </source>
</evidence>
<geneLocation type="plasmid" evidence="2 3">
    <name>unnamed</name>
</geneLocation>
<accession>A0ABZ2Q633</accession>
<gene>
    <name evidence="2" type="ORF">IHE29_16500</name>
</gene>
<keyword evidence="2" id="KW-0614">Plasmid</keyword>
<sequence>MIAKLWASVIFTTIFPVSAFAEIQEIEAKCTTGGTSAGGERKGCDSELSSFTAPEGYFIAEKTLNGGLIESNGSEHDCRVGWADPTDVIPGVTQHRTITLQAHARSPKGHSSGSGWARCKYTFEVNKIP</sequence>
<feature type="signal peptide" evidence="1">
    <location>
        <begin position="1"/>
        <end position="21"/>
    </location>
</feature>
<reference evidence="2 3" key="1">
    <citation type="submission" date="2020-09" db="EMBL/GenBank/DDBJ databases">
        <title>Genome sequences of Mycetohabitans spp.</title>
        <authorList>
            <person name="Carter M.E."/>
            <person name="Carpenter S.C.D."/>
            <person name="Bogdanove A.J."/>
        </authorList>
    </citation>
    <scope>NUCLEOTIDE SEQUENCE [LARGE SCALE GENOMIC DNA]</scope>
    <source>
        <strain evidence="2 3">B12</strain>
        <plasmid evidence="2 3">unnamed</plasmid>
    </source>
</reference>
<evidence type="ECO:0000256" key="1">
    <source>
        <dbReference type="SAM" id="SignalP"/>
    </source>
</evidence>
<dbReference type="RefSeq" id="WP_338911932.1">
    <property type="nucleotide sequence ID" value="NZ_CP062177.1"/>
</dbReference>
<name>A0ABZ2Q633_9BURK</name>
<protein>
    <submittedName>
        <fullName evidence="2">Uncharacterized protein</fullName>
    </submittedName>
</protein>
<dbReference type="Proteomes" id="UP001493153">
    <property type="component" value="Plasmid unnamed"/>
</dbReference>
<keyword evidence="1" id="KW-0732">Signal</keyword>
<keyword evidence="3" id="KW-1185">Reference proteome</keyword>
<dbReference type="EMBL" id="CP062177">
    <property type="protein sequence ID" value="WXK40756.1"/>
    <property type="molecule type" value="Genomic_DNA"/>
</dbReference>
<feature type="chain" id="PRO_5045663850" evidence="1">
    <location>
        <begin position="22"/>
        <end position="129"/>
    </location>
</feature>
<proteinExistence type="predicted"/>